<feature type="region of interest" description="Disordered" evidence="1">
    <location>
        <begin position="613"/>
        <end position="639"/>
    </location>
</feature>
<dbReference type="Pfam" id="PF13289">
    <property type="entry name" value="SIR2_2"/>
    <property type="match status" value="1"/>
</dbReference>
<accession>A0A518FNG5</accession>
<sequence>MPRVLNDENEFLQELIDESNSGSEIIPLAGAGISVASGIPAIPQLEKYLRSCVMLALRSDHDNRKIPWTPHSQWPDLNFFEINPELRPTEPTMKEISDSVVWQKGWGDTSDWRHALNFLSRLDEQNGRLRLVSPQNAIIDSFFRHVTMNKTPNLTHRMLATLASIGRVRLLLTTNFDELIEGAMREAHLRLTTIALHNKATLPPYDTFDKDITLLKMHGGRYGLRADDSLDVIPLQDEIQTFRNYFYRHGESKSSAVLLVVGTSLNDVRMKAFLQSLVEKKHTETLPKIFWICYSSSDIETAKSFADKSSDIFLHQSKDTGLLLYKFYQMLMKSLPYRDAIFPTPMNVSWPPSAPLTSLGEAKREEPTVRQKIKDRIITYGDEVELTLDQAAENHKCKLTETDTNFLELIHGRRLFSIVRTELNAELDRNASVGGLVFIGLLGGSNYQGITSMAGAVFHDRVGQGEHSLWFDLDDAGSTNDFFEQLRATIAERATAGKWIASKVSWDEEQKAKELARYMKLMPGRWNVFINSREKAGWNGPDVSGIREEMREKDREKLLTFKNGWLDFDVNQREEHLRHFSDHWEAFERLICGILSCESGIPANFVLVAHGVKGKPDNRNQENQSEKRESNEINEDELDSPSWVQVNLKRLVPESQQYTLQHSGKMPATVTTSDGSGDTGTPGKNNEHWKKSALYSIEGTIAFFKEASVVEQVEKWVFHQNMNDNTSPRTLSEALRRWRFVCALVLMKHARHLSTPHGYAFRMNRVEVANYGNEELLSLAEKQNIHSVDQMLQDLTNTGLIRWKPGGYIWLHSGSRDSVREHLSAWFTELRKLRPQGINRDLSSDTFLIWSNAHCHLGIANLYRRLLQSTEEAQAAIHAVHHLCLAAQEFGKLANSKLDGKNGTPESHFGTDRENVKYCYAAALDALLDARRLIRLNRSRLVLQGISTGKCRRLESINWDVLFPLIKNLMTLDSQNEDLWKEHRTLFTAALRLRHSLFKCMSMIARETGEIATAYARLRQYVLSKYQEFAGPEWTREKFLKGITGSDVEDMQILLNSRNDTQLNSSKEADQLDVATQKETSAVGGLELYQKNCELLKSAPFAWLKYARAIAVLHIASRSYMECQNSLLRCFMQLNTYAFEEWGKRNETELDDVIKLDREIRKWLQDHRDRYNENCPDLGDLISSDWQIRNSLQDFLNNRDDHKNENVINTDMEIREWLKDHHIKYDHEVTLHGEPPEKLNLWEQFVKPLLVEGKFDVKRYNEMNKDGVPTASVLALLAELELAEKVCDNIREFSVKTREPRAAREIVKLAHRQLQLSSLIIELIEFRQETEMLGETMEDELSSLGTHKKKAKIDEVYQRRNVLLDQVRRRAFDAGHASYGMAMRIIDHYGAEELLTDEMDDREHERRRLLEEMQRLETFSAVLFCQRGSVARRKPESDSERTPENYQLLANRALDHAAAWLQSNSDKELPIAIIEIQKVSQALAFSDPVFGERCVPLVQAIKQELLDKLVLPKTAEYARDLISGKKSLRRYLEIEQSDILGVVKYPELKDHSSDEVSSAQEEAQKAAEAARRVSKQGSTEELVVANKTATEAKKVAVRVAKKARLIAFSISIGKLEIAGQMLRRAESMLMPNRRSVWWAGKLDELKLLHTRSVLYIHILAGKTAPPILRNAIIQKWDTPIQDTMTHVSHLLRLDSIRFARCLHLYAECVFAIWVLKYSDEKKYYSKYDETIQNMLNQIAGSQVRLKDMISTKRAGEEKHASPRPHDLTTGYFEELELLCNRIKAVVSLSDEAY</sequence>
<feature type="region of interest" description="Disordered" evidence="1">
    <location>
        <begin position="659"/>
        <end position="687"/>
    </location>
</feature>
<reference evidence="2 3" key="1">
    <citation type="submission" date="2019-02" db="EMBL/GenBank/DDBJ databases">
        <title>Deep-cultivation of Planctomycetes and their phenomic and genomic characterization uncovers novel biology.</title>
        <authorList>
            <person name="Wiegand S."/>
            <person name="Jogler M."/>
            <person name="Boedeker C."/>
            <person name="Pinto D."/>
            <person name="Vollmers J."/>
            <person name="Rivas-Marin E."/>
            <person name="Kohn T."/>
            <person name="Peeters S.H."/>
            <person name="Heuer A."/>
            <person name="Rast P."/>
            <person name="Oberbeckmann S."/>
            <person name="Bunk B."/>
            <person name="Jeske O."/>
            <person name="Meyerdierks A."/>
            <person name="Storesund J.E."/>
            <person name="Kallscheuer N."/>
            <person name="Luecker S."/>
            <person name="Lage O.M."/>
            <person name="Pohl T."/>
            <person name="Merkel B.J."/>
            <person name="Hornburger P."/>
            <person name="Mueller R.-W."/>
            <person name="Bruemmer F."/>
            <person name="Labrenz M."/>
            <person name="Spormann A.M."/>
            <person name="Op den Camp H."/>
            <person name="Overmann J."/>
            <person name="Amann R."/>
            <person name="Jetten M.S.M."/>
            <person name="Mascher T."/>
            <person name="Medema M.H."/>
            <person name="Devos D.P."/>
            <person name="Kaster A.-K."/>
            <person name="Ovreas L."/>
            <person name="Rohde M."/>
            <person name="Galperin M.Y."/>
            <person name="Jogler C."/>
        </authorList>
    </citation>
    <scope>NUCLEOTIDE SEQUENCE [LARGE SCALE GENOMIC DNA]</scope>
    <source>
        <strain evidence="2 3">Pan153</strain>
    </source>
</reference>
<feature type="region of interest" description="Disordered" evidence="1">
    <location>
        <begin position="1553"/>
        <end position="1572"/>
    </location>
</feature>
<dbReference type="InterPro" id="IPR029035">
    <property type="entry name" value="DHS-like_NAD/FAD-binding_dom"/>
</dbReference>
<dbReference type="Proteomes" id="UP000320839">
    <property type="component" value="Chromosome"/>
</dbReference>
<dbReference type="EMBL" id="CP036317">
    <property type="protein sequence ID" value="QDV17805.1"/>
    <property type="molecule type" value="Genomic_DNA"/>
</dbReference>
<evidence type="ECO:0000313" key="3">
    <source>
        <dbReference type="Proteomes" id="UP000320839"/>
    </source>
</evidence>
<protein>
    <submittedName>
        <fullName evidence="2">NAD-dependent protein deacetylase</fullName>
    </submittedName>
</protein>
<evidence type="ECO:0000313" key="2">
    <source>
        <dbReference type="EMBL" id="QDV17805.1"/>
    </source>
</evidence>
<gene>
    <name evidence="2" type="primary">cobB_2</name>
    <name evidence="2" type="ORF">Pan153_24600</name>
</gene>
<dbReference type="OrthoDB" id="278125at2"/>
<feature type="compositionally biased region" description="Low complexity" evidence="1">
    <location>
        <begin position="671"/>
        <end position="683"/>
    </location>
</feature>
<feature type="compositionally biased region" description="Basic and acidic residues" evidence="1">
    <location>
        <begin position="614"/>
        <end position="631"/>
    </location>
</feature>
<proteinExistence type="predicted"/>
<dbReference type="Gene3D" id="3.40.50.1220">
    <property type="entry name" value="TPP-binding domain"/>
    <property type="match status" value="1"/>
</dbReference>
<name>A0A518FNG5_9PLAN</name>
<organism evidence="2 3">
    <name type="scientific">Gimesia panareensis</name>
    <dbReference type="NCBI Taxonomy" id="2527978"/>
    <lineage>
        <taxon>Bacteria</taxon>
        <taxon>Pseudomonadati</taxon>
        <taxon>Planctomycetota</taxon>
        <taxon>Planctomycetia</taxon>
        <taxon>Planctomycetales</taxon>
        <taxon>Planctomycetaceae</taxon>
        <taxon>Gimesia</taxon>
    </lineage>
</organism>
<evidence type="ECO:0000256" key="1">
    <source>
        <dbReference type="SAM" id="MobiDB-lite"/>
    </source>
</evidence>
<feature type="compositionally biased region" description="Basic and acidic residues" evidence="1">
    <location>
        <begin position="1562"/>
        <end position="1571"/>
    </location>
</feature>
<dbReference type="SUPFAM" id="SSF52467">
    <property type="entry name" value="DHS-like NAD/FAD-binding domain"/>
    <property type="match status" value="1"/>
</dbReference>